<feature type="domain" description="Protein kinase" evidence="10">
    <location>
        <begin position="361"/>
        <end position="646"/>
    </location>
</feature>
<proteinExistence type="predicted"/>
<dbReference type="PROSITE" id="PS50011">
    <property type="entry name" value="PROTEIN_KINASE_DOM"/>
    <property type="match status" value="1"/>
</dbReference>
<dbReference type="Pfam" id="PF00560">
    <property type="entry name" value="LRR_1"/>
    <property type="match status" value="1"/>
</dbReference>
<feature type="region of interest" description="Disordered" evidence="7">
    <location>
        <begin position="633"/>
        <end position="658"/>
    </location>
</feature>
<keyword evidence="12" id="KW-1185">Reference proteome</keyword>
<dbReference type="InterPro" id="IPR000719">
    <property type="entry name" value="Prot_kinase_dom"/>
</dbReference>
<accession>A0AAD6A1E8</accession>
<sequence>MPGQAAGPWPISLFSIFLLLTYCGVRAFASDADILLQFRDTLNTSTGETPELPGWGEGASPCKGIVPLWQGVICNLNGTVLGLQLENMHLTGTLRLDILTGVSSIRSLSFANNNLTGPLPDVSIFGALKMLYLDHNQFIGQIPAELFANMRSLKKVYLSYNEFSGPIPSSLTVPPTLLEIGLDHNQFEGQIPEFKQDSLWEVDLSYNKLEGSIPALFSKFNATKFEGNKDLCGTPLAKLCNSSSVPSPVDSPSSSSESTNKALVALLIVVSICLVISLIVICIILPKRRQRDNQNHEQRQAFIAPLPPAPSRKHDTTYTGAIEQPRSSAASSGKRARRDEPGKLSFIREDGQRFELEDLLRASAELLGSGDLWASYKAALFDGPSLVVKKLKEKHGIGREDFQEHMWRLGRLSHPNLLPIVAYIHKKEEKMILTEYVPKGSLAHMLHSQGKNLPPLDWATRLKIVKGVARGLAYLYEELPMLTVAHGHLKTPNVLLTDTFEPLLNDYALIPVMSSSVASKVMVAYKSPECALRGKPSNKSDVWSLGIMILEILTGKFPDYLHHGRSSTDMASWVKLVVREECATDVFDSRMGVTKNVKGEMDKLLKIGLGCCEVNLDKRWDLHHALSRIEELKEEGSEDGHSHSSFSADDEQYFSGTN</sequence>
<keyword evidence="2" id="KW-0433">Leucine-rich repeat</keyword>
<gene>
    <name evidence="11" type="ORF">LUZ61_011543</name>
</gene>
<dbReference type="InterPro" id="IPR046959">
    <property type="entry name" value="PRK1-6/SRF4-like"/>
</dbReference>
<keyword evidence="4" id="KW-0677">Repeat</keyword>
<dbReference type="AlphaFoldDB" id="A0AAD6A1E8"/>
<dbReference type="Pfam" id="PF08263">
    <property type="entry name" value="LRRNT_2"/>
    <property type="match status" value="1"/>
</dbReference>
<dbReference type="InterPro" id="IPR001611">
    <property type="entry name" value="Leu-rich_rpt"/>
</dbReference>
<dbReference type="InterPro" id="IPR001245">
    <property type="entry name" value="Ser-Thr/Tyr_kinase_cat_dom"/>
</dbReference>
<evidence type="ECO:0000313" key="11">
    <source>
        <dbReference type="EMBL" id="KAJ3707838.1"/>
    </source>
</evidence>
<protein>
    <recommendedName>
        <fullName evidence="10">Protein kinase domain-containing protein</fullName>
    </recommendedName>
</protein>
<dbReference type="Gene3D" id="3.80.10.10">
    <property type="entry name" value="Ribonuclease Inhibitor"/>
    <property type="match status" value="2"/>
</dbReference>
<comment type="caution">
    <text evidence="11">The sequence shown here is derived from an EMBL/GenBank/DDBJ whole genome shotgun (WGS) entry which is preliminary data.</text>
</comment>
<comment type="subcellular location">
    <subcellularLocation>
        <location evidence="1">Membrane</location>
    </subcellularLocation>
</comment>
<dbReference type="PANTHER" id="PTHR48007:SF64">
    <property type="entry name" value="POLLEN RECEPTOR-LIKE KINASE 1"/>
    <property type="match status" value="1"/>
</dbReference>
<keyword evidence="3 8" id="KW-0812">Transmembrane</keyword>
<dbReference type="Pfam" id="PF07714">
    <property type="entry name" value="PK_Tyr_Ser-Thr"/>
    <property type="match status" value="1"/>
</dbReference>
<dbReference type="GO" id="GO:0016020">
    <property type="term" value="C:membrane"/>
    <property type="evidence" value="ECO:0007669"/>
    <property type="project" value="UniProtKB-SubCell"/>
</dbReference>
<keyword evidence="5 8" id="KW-1133">Transmembrane helix</keyword>
<feature type="region of interest" description="Disordered" evidence="7">
    <location>
        <begin position="301"/>
        <end position="342"/>
    </location>
</feature>
<dbReference type="SUPFAM" id="SSF56112">
    <property type="entry name" value="Protein kinase-like (PK-like)"/>
    <property type="match status" value="1"/>
</dbReference>
<evidence type="ECO:0000256" key="1">
    <source>
        <dbReference type="ARBA" id="ARBA00004370"/>
    </source>
</evidence>
<dbReference type="InterPro" id="IPR011009">
    <property type="entry name" value="Kinase-like_dom_sf"/>
</dbReference>
<dbReference type="Proteomes" id="UP001210211">
    <property type="component" value="Unassembled WGS sequence"/>
</dbReference>
<evidence type="ECO:0000256" key="7">
    <source>
        <dbReference type="SAM" id="MobiDB-lite"/>
    </source>
</evidence>
<dbReference type="PANTHER" id="PTHR48007">
    <property type="entry name" value="LEUCINE-RICH REPEAT RECEPTOR-LIKE PROTEIN KINASE PXC1"/>
    <property type="match status" value="1"/>
</dbReference>
<feature type="transmembrane region" description="Helical" evidence="8">
    <location>
        <begin position="262"/>
        <end position="285"/>
    </location>
</feature>
<dbReference type="InterPro" id="IPR013210">
    <property type="entry name" value="LRR_N_plant-typ"/>
</dbReference>
<dbReference type="InterPro" id="IPR032675">
    <property type="entry name" value="LRR_dom_sf"/>
</dbReference>
<organism evidence="11 12">
    <name type="scientific">Rhynchospora tenuis</name>
    <dbReference type="NCBI Taxonomy" id="198213"/>
    <lineage>
        <taxon>Eukaryota</taxon>
        <taxon>Viridiplantae</taxon>
        <taxon>Streptophyta</taxon>
        <taxon>Embryophyta</taxon>
        <taxon>Tracheophyta</taxon>
        <taxon>Spermatophyta</taxon>
        <taxon>Magnoliopsida</taxon>
        <taxon>Liliopsida</taxon>
        <taxon>Poales</taxon>
        <taxon>Cyperaceae</taxon>
        <taxon>Cyperoideae</taxon>
        <taxon>Rhynchosporeae</taxon>
        <taxon>Rhynchospora</taxon>
    </lineage>
</organism>
<evidence type="ECO:0000256" key="9">
    <source>
        <dbReference type="SAM" id="SignalP"/>
    </source>
</evidence>
<evidence type="ECO:0000256" key="3">
    <source>
        <dbReference type="ARBA" id="ARBA00022692"/>
    </source>
</evidence>
<feature type="compositionally biased region" description="Basic and acidic residues" evidence="7">
    <location>
        <begin position="633"/>
        <end position="642"/>
    </location>
</feature>
<evidence type="ECO:0000259" key="10">
    <source>
        <dbReference type="PROSITE" id="PS50011"/>
    </source>
</evidence>
<keyword evidence="6 8" id="KW-0472">Membrane</keyword>
<evidence type="ECO:0000256" key="5">
    <source>
        <dbReference type="ARBA" id="ARBA00022989"/>
    </source>
</evidence>
<reference evidence="11 12" key="1">
    <citation type="journal article" date="2022" name="Cell">
        <title>Repeat-based holocentromeres influence genome architecture and karyotype evolution.</title>
        <authorList>
            <person name="Hofstatter P.G."/>
            <person name="Thangavel G."/>
            <person name="Lux T."/>
            <person name="Neumann P."/>
            <person name="Vondrak T."/>
            <person name="Novak P."/>
            <person name="Zhang M."/>
            <person name="Costa L."/>
            <person name="Castellani M."/>
            <person name="Scott A."/>
            <person name="Toegelov H."/>
            <person name="Fuchs J."/>
            <person name="Mata-Sucre Y."/>
            <person name="Dias Y."/>
            <person name="Vanzela A.L.L."/>
            <person name="Huettel B."/>
            <person name="Almeida C.C.S."/>
            <person name="Simkova H."/>
            <person name="Souza G."/>
            <person name="Pedrosa-Harand A."/>
            <person name="Macas J."/>
            <person name="Mayer K.F.X."/>
            <person name="Houben A."/>
            <person name="Marques A."/>
        </authorList>
    </citation>
    <scope>NUCLEOTIDE SEQUENCE [LARGE SCALE GENOMIC DNA]</scope>
    <source>
        <strain evidence="11">RhyTen1mFocal</strain>
    </source>
</reference>
<keyword evidence="9" id="KW-0732">Signal</keyword>
<dbReference type="GO" id="GO:0004672">
    <property type="term" value="F:protein kinase activity"/>
    <property type="evidence" value="ECO:0007669"/>
    <property type="project" value="InterPro"/>
</dbReference>
<feature type="chain" id="PRO_5042056835" description="Protein kinase domain-containing protein" evidence="9">
    <location>
        <begin position="28"/>
        <end position="658"/>
    </location>
</feature>
<name>A0AAD6A1E8_9POAL</name>
<feature type="signal peptide" evidence="9">
    <location>
        <begin position="1"/>
        <end position="27"/>
    </location>
</feature>
<dbReference type="Gene3D" id="3.30.200.20">
    <property type="entry name" value="Phosphorylase Kinase, domain 1"/>
    <property type="match status" value="1"/>
</dbReference>
<evidence type="ECO:0000256" key="4">
    <source>
        <dbReference type="ARBA" id="ARBA00022737"/>
    </source>
</evidence>
<evidence type="ECO:0000256" key="6">
    <source>
        <dbReference type="ARBA" id="ARBA00023136"/>
    </source>
</evidence>
<evidence type="ECO:0000313" key="12">
    <source>
        <dbReference type="Proteomes" id="UP001210211"/>
    </source>
</evidence>
<dbReference type="SUPFAM" id="SSF52058">
    <property type="entry name" value="L domain-like"/>
    <property type="match status" value="1"/>
</dbReference>
<dbReference type="Pfam" id="PF13855">
    <property type="entry name" value="LRR_8"/>
    <property type="match status" value="1"/>
</dbReference>
<dbReference type="GO" id="GO:0005524">
    <property type="term" value="F:ATP binding"/>
    <property type="evidence" value="ECO:0007669"/>
    <property type="project" value="InterPro"/>
</dbReference>
<dbReference type="EMBL" id="JAMRDG010000001">
    <property type="protein sequence ID" value="KAJ3707838.1"/>
    <property type="molecule type" value="Genomic_DNA"/>
</dbReference>
<evidence type="ECO:0000256" key="2">
    <source>
        <dbReference type="ARBA" id="ARBA00022614"/>
    </source>
</evidence>
<dbReference type="Gene3D" id="1.10.510.10">
    <property type="entry name" value="Transferase(Phosphotransferase) domain 1"/>
    <property type="match status" value="1"/>
</dbReference>
<evidence type="ECO:0000256" key="8">
    <source>
        <dbReference type="SAM" id="Phobius"/>
    </source>
</evidence>